<reference evidence="3 4" key="1">
    <citation type="submission" date="2016-11" db="EMBL/GenBank/DDBJ databases">
        <authorList>
            <person name="Jaros S."/>
            <person name="Januszkiewicz K."/>
            <person name="Wedrychowicz H."/>
        </authorList>
    </citation>
    <scope>NUCLEOTIDE SEQUENCE [LARGE SCALE GENOMIC DNA]</scope>
    <source>
        <strain evidence="3 4">DSM 44523</strain>
    </source>
</reference>
<organism evidence="3 4">
    <name type="scientific">Streptoalloteichus hindustanus</name>
    <dbReference type="NCBI Taxonomy" id="2017"/>
    <lineage>
        <taxon>Bacteria</taxon>
        <taxon>Bacillati</taxon>
        <taxon>Actinomycetota</taxon>
        <taxon>Actinomycetes</taxon>
        <taxon>Pseudonocardiales</taxon>
        <taxon>Pseudonocardiaceae</taxon>
        <taxon>Streptoalloteichus</taxon>
    </lineage>
</organism>
<dbReference type="Pfam" id="PF00934">
    <property type="entry name" value="PE"/>
    <property type="match status" value="1"/>
</dbReference>
<evidence type="ECO:0000313" key="4">
    <source>
        <dbReference type="Proteomes" id="UP000184501"/>
    </source>
</evidence>
<protein>
    <submittedName>
        <fullName evidence="3">PE family protein</fullName>
    </submittedName>
</protein>
<accession>A0A1M4XPB0</accession>
<dbReference type="Proteomes" id="UP000184501">
    <property type="component" value="Unassembled WGS sequence"/>
</dbReference>
<evidence type="ECO:0000256" key="1">
    <source>
        <dbReference type="SAM" id="Coils"/>
    </source>
</evidence>
<name>A0A1M4XPB0_STRHI</name>
<feature type="coiled-coil region" evidence="1">
    <location>
        <begin position="108"/>
        <end position="145"/>
    </location>
</feature>
<gene>
    <name evidence="3" type="ORF">SAMN05444320_10265</name>
</gene>
<dbReference type="AlphaFoldDB" id="A0A1M4XPB0"/>
<keyword evidence="1" id="KW-0175">Coiled coil</keyword>
<keyword evidence="4" id="KW-1185">Reference proteome</keyword>
<sequence>MGEMVSGFWSAAGDAVARAGATIAGQAANAARAVNSGAGGGGGAAGNHFAVQADKIPDLIAELRHAKDNLADAAELAQSSAKIAPMGMDPFSPSAAERMGPKLVNNYLAANRRQQEDIQRMIDSLEAAKKTYENTEAANSAALRKQS</sequence>
<proteinExistence type="predicted"/>
<evidence type="ECO:0000313" key="3">
    <source>
        <dbReference type="EMBL" id="SHE95103.1"/>
    </source>
</evidence>
<feature type="domain" description="PE" evidence="2">
    <location>
        <begin position="60"/>
        <end position="139"/>
    </location>
</feature>
<evidence type="ECO:0000259" key="2">
    <source>
        <dbReference type="Pfam" id="PF00934"/>
    </source>
</evidence>
<dbReference type="EMBL" id="FQVN01000002">
    <property type="protein sequence ID" value="SHE95103.1"/>
    <property type="molecule type" value="Genomic_DNA"/>
</dbReference>
<dbReference type="OrthoDB" id="5192404at2"/>
<dbReference type="RefSeq" id="WP_073480391.1">
    <property type="nucleotide sequence ID" value="NZ_FQVN01000002.1"/>
</dbReference>
<dbReference type="InterPro" id="IPR000084">
    <property type="entry name" value="PE-PGRS_N"/>
</dbReference>